<evidence type="ECO:0000313" key="3">
    <source>
        <dbReference type="Proteomes" id="UP000011991"/>
    </source>
</evidence>
<dbReference type="PRINTS" id="PR01759">
    <property type="entry name" value="CAPSULEPROTC"/>
</dbReference>
<dbReference type="Proteomes" id="UP000011991">
    <property type="component" value="Unassembled WGS sequence"/>
</dbReference>
<dbReference type="RefSeq" id="WP_008704946.1">
    <property type="nucleotide sequence ID" value="NZ_ANOG01000869.1"/>
</dbReference>
<accession>M5RNU3</accession>
<keyword evidence="3" id="KW-1185">Reference proteome</keyword>
<dbReference type="PATRIC" id="fig|1265738.3.peg.6003"/>
<gene>
    <name evidence="2" type="ORF">RMSM_06016</name>
</gene>
<keyword evidence="1" id="KW-1133">Transmembrane helix</keyword>
<dbReference type="GO" id="GO:0045227">
    <property type="term" value="P:capsule polysaccharide biosynthetic process"/>
    <property type="evidence" value="ECO:0007669"/>
    <property type="project" value="InterPro"/>
</dbReference>
<dbReference type="EMBL" id="ANOG01000869">
    <property type="protein sequence ID" value="EMI17057.1"/>
    <property type="molecule type" value="Genomic_DNA"/>
</dbReference>
<dbReference type="OrthoDB" id="48792at2"/>
<comment type="caution">
    <text evidence="2">The sequence shown here is derived from an EMBL/GenBank/DDBJ whole genome shotgun (WGS) entry which is preliminary data.</text>
</comment>
<protein>
    <submittedName>
        <fullName evidence="2">Membrane protein</fullName>
    </submittedName>
</protein>
<dbReference type="GO" id="GO:0016020">
    <property type="term" value="C:membrane"/>
    <property type="evidence" value="ECO:0007669"/>
    <property type="project" value="InterPro"/>
</dbReference>
<feature type="transmembrane region" description="Helical" evidence="1">
    <location>
        <begin position="137"/>
        <end position="156"/>
    </location>
</feature>
<dbReference type="InterPro" id="IPR008338">
    <property type="entry name" value="Capsule_biosynth_CapC"/>
</dbReference>
<dbReference type="Pfam" id="PF14102">
    <property type="entry name" value="Caps_synth_CapC"/>
    <property type="match status" value="1"/>
</dbReference>
<keyword evidence="1" id="KW-0812">Transmembrane</keyword>
<keyword evidence="1" id="KW-0472">Membrane</keyword>
<dbReference type="AlphaFoldDB" id="M5RNU3"/>
<name>M5RNU3_9BACT</name>
<feature type="transmembrane region" description="Helical" evidence="1">
    <location>
        <begin position="74"/>
        <end position="95"/>
    </location>
</feature>
<organism evidence="2 3">
    <name type="scientific">Rhodopirellula maiorica SM1</name>
    <dbReference type="NCBI Taxonomy" id="1265738"/>
    <lineage>
        <taxon>Bacteria</taxon>
        <taxon>Pseudomonadati</taxon>
        <taxon>Planctomycetota</taxon>
        <taxon>Planctomycetia</taxon>
        <taxon>Pirellulales</taxon>
        <taxon>Pirellulaceae</taxon>
        <taxon>Novipirellula</taxon>
    </lineage>
</organism>
<evidence type="ECO:0000256" key="1">
    <source>
        <dbReference type="SAM" id="Phobius"/>
    </source>
</evidence>
<sequence length="160" mass="17210">MDTLTVSIGIGLAVSLLFSETFGLAAGGMVVPGYIALSLDRPVTVIATFFAAIVTYFIVYSLSNMIVIYGKRRTVLMVLVGFLVGILMESLAPFSAVPEDSLNMDVLAESNDYEVIGYIIPGLIAIWIDRQGMLETLGILLTAATVVRLVLMLIGLEFVL</sequence>
<proteinExistence type="predicted"/>
<evidence type="ECO:0000313" key="2">
    <source>
        <dbReference type="EMBL" id="EMI17057.1"/>
    </source>
</evidence>
<reference evidence="2 3" key="1">
    <citation type="journal article" date="2013" name="Mar. Genomics">
        <title>Expression of sulfatases in Rhodopirellula baltica and the diversity of sulfatases in the genus Rhodopirellula.</title>
        <authorList>
            <person name="Wegner C.E."/>
            <person name="Richter-Heitmann T."/>
            <person name="Klindworth A."/>
            <person name="Klockow C."/>
            <person name="Richter M."/>
            <person name="Achstetter T."/>
            <person name="Glockner F.O."/>
            <person name="Harder J."/>
        </authorList>
    </citation>
    <scope>NUCLEOTIDE SEQUENCE [LARGE SCALE GENOMIC DNA]</scope>
    <source>
        <strain evidence="2 3">SM1</strain>
    </source>
</reference>
<dbReference type="NCBIfam" id="TIGR04011">
    <property type="entry name" value="poly_gGlu_PgsC"/>
    <property type="match status" value="1"/>
</dbReference>
<feature type="transmembrane region" description="Helical" evidence="1">
    <location>
        <begin position="43"/>
        <end position="62"/>
    </location>
</feature>